<evidence type="ECO:0000256" key="1">
    <source>
        <dbReference type="ARBA" id="ARBA00022729"/>
    </source>
</evidence>
<dbReference type="PROSITE" id="PS51272">
    <property type="entry name" value="SLH"/>
    <property type="match status" value="3"/>
</dbReference>
<feature type="domain" description="SLH" evidence="3">
    <location>
        <begin position="149"/>
        <end position="212"/>
    </location>
</feature>
<dbReference type="EMBL" id="JANTOO010000014">
    <property type="protein sequence ID" value="MCS1397454.1"/>
    <property type="molecule type" value="Genomic_DNA"/>
</dbReference>
<feature type="chain" id="PRO_5045248863" evidence="2">
    <location>
        <begin position="29"/>
        <end position="467"/>
    </location>
</feature>
<protein>
    <submittedName>
        <fullName evidence="4">S-layer homology domain-containing protein</fullName>
    </submittedName>
</protein>
<keyword evidence="5" id="KW-1185">Reference proteome</keyword>
<organism evidence="4 5">
    <name type="scientific">Lysinibacillus pinottii</name>
    <dbReference type="NCBI Taxonomy" id="2973932"/>
    <lineage>
        <taxon>Bacteria</taxon>
        <taxon>Bacillati</taxon>
        <taxon>Bacillota</taxon>
        <taxon>Bacilli</taxon>
        <taxon>Bacillales</taxon>
        <taxon>Bacillaceae</taxon>
        <taxon>Lysinibacillus</taxon>
    </lineage>
</organism>
<sequence length="467" mass="50996">MKSQRLFQLAMASALATSAIVITPTAHAATFFPDVNPATEEGKAIMELAGRGIISGYMDGTFKPANPITRTQAAKILAGILKLDTIHVKNPQFKDIKPGSENYGAIAALANAGIINGANGYFYPNQNITREQMSKMIAKGFGLTSSTSAKLPFTDVKRGTEFEPYIQALFDNGITKGTSPTTYGPKSNVKRSQLAAFVVRAEKMLGNATVYASQFNQEYIMAVYGGIEPAEAIFTWDENEDMSEAITMKPLKEGTGKLVITGFSDDSEDFIDIFYLVHVKNVNGKLKVTLEQVQEGDYTENLPLDLSESKLSFVPTQVTVQNANGQALASNLYNFNTTDQTLSILQNGEFIVTFSDGEHQQKMAADVYSLDLVRYIDLYHFTDELTLTTQALSFEPASVALEDLGFEPASVKATIVKGQLLITPKAEGSAVLHLTGKNGETEYLYIETKKFAGQWALLYNLMSDGEF</sequence>
<dbReference type="InterPro" id="IPR051465">
    <property type="entry name" value="Cell_Envelope_Struct_Comp"/>
</dbReference>
<dbReference type="RefSeq" id="WP_036162156.1">
    <property type="nucleotide sequence ID" value="NZ_JANTOO010000014.1"/>
</dbReference>
<feature type="signal peptide" evidence="2">
    <location>
        <begin position="1"/>
        <end position="28"/>
    </location>
</feature>
<reference evidence="4 5" key="1">
    <citation type="submission" date="2022-08" db="EMBL/GenBank/DDBJ databases">
        <title>Lysinibacillus sequencing.</title>
        <authorList>
            <person name="Dunlap C."/>
        </authorList>
    </citation>
    <scope>NUCLEOTIDE SEQUENCE [LARGE SCALE GENOMIC DNA]</scope>
    <source>
        <strain evidence="4 5">PB211</strain>
    </source>
</reference>
<evidence type="ECO:0000256" key="2">
    <source>
        <dbReference type="SAM" id="SignalP"/>
    </source>
</evidence>
<evidence type="ECO:0000313" key="5">
    <source>
        <dbReference type="Proteomes" id="UP001525021"/>
    </source>
</evidence>
<comment type="caution">
    <text evidence="4">The sequence shown here is derived from an EMBL/GenBank/DDBJ whole genome shotgun (WGS) entry which is preliminary data.</text>
</comment>
<dbReference type="InterPro" id="IPR001119">
    <property type="entry name" value="SLH_dom"/>
</dbReference>
<gene>
    <name evidence="4" type="ORF">NXZ79_15595</name>
</gene>
<dbReference type="Proteomes" id="UP001525021">
    <property type="component" value="Unassembled WGS sequence"/>
</dbReference>
<dbReference type="Pfam" id="PF00395">
    <property type="entry name" value="SLH"/>
    <property type="match status" value="3"/>
</dbReference>
<evidence type="ECO:0000259" key="3">
    <source>
        <dbReference type="PROSITE" id="PS51272"/>
    </source>
</evidence>
<feature type="domain" description="SLH" evidence="3">
    <location>
        <begin position="28"/>
        <end position="91"/>
    </location>
</feature>
<accession>A0ABT2DTT4</accession>
<feature type="domain" description="SLH" evidence="3">
    <location>
        <begin position="92"/>
        <end position="148"/>
    </location>
</feature>
<evidence type="ECO:0000313" key="4">
    <source>
        <dbReference type="EMBL" id="MCS1397454.1"/>
    </source>
</evidence>
<dbReference type="PANTHER" id="PTHR43308">
    <property type="entry name" value="OUTER MEMBRANE PROTEIN ALPHA-RELATED"/>
    <property type="match status" value="1"/>
</dbReference>
<proteinExistence type="predicted"/>
<name>A0ABT2DTT4_9BACI</name>
<keyword evidence="1 2" id="KW-0732">Signal</keyword>